<dbReference type="GO" id="GO:0006879">
    <property type="term" value="P:intracellular iron ion homeostasis"/>
    <property type="evidence" value="ECO:0007669"/>
    <property type="project" value="TreeGrafter"/>
</dbReference>
<dbReference type="PANTHER" id="PTHR42802:SF1">
    <property type="entry name" value="L-ORNITHINE N(5)-MONOOXYGENASE"/>
    <property type="match status" value="1"/>
</dbReference>
<evidence type="ECO:0000256" key="1">
    <source>
        <dbReference type="ARBA" id="ARBA00001974"/>
    </source>
</evidence>
<comment type="similarity">
    <text evidence="3">Belongs to the lysine N(6)-hydroxylase/L-ornithine N(5)-oxygenase family.</text>
</comment>
<evidence type="ECO:0000256" key="5">
    <source>
        <dbReference type="ARBA" id="ARBA00022827"/>
    </source>
</evidence>
<keyword evidence="9" id="KW-1185">Reference proteome</keyword>
<dbReference type="InterPro" id="IPR036188">
    <property type="entry name" value="FAD/NAD-bd_sf"/>
</dbReference>
<keyword evidence="6" id="KW-0521">NADP</keyword>
<dbReference type="Pfam" id="PF13434">
    <property type="entry name" value="Lys_Orn_oxgnase"/>
    <property type="match status" value="1"/>
</dbReference>
<evidence type="ECO:0000313" key="8">
    <source>
        <dbReference type="EMBL" id="TGL44153.1"/>
    </source>
</evidence>
<dbReference type="SUPFAM" id="SSF51905">
    <property type="entry name" value="FAD/NAD(P)-binding domain"/>
    <property type="match status" value="1"/>
</dbReference>
<evidence type="ECO:0008006" key="10">
    <source>
        <dbReference type="Google" id="ProtNLM"/>
    </source>
</evidence>
<gene>
    <name evidence="8" type="ORF">EHQ49_01325</name>
</gene>
<proteinExistence type="inferred from homology"/>
<dbReference type="OrthoDB" id="7527071at2"/>
<comment type="caution">
    <text evidence="8">The sequence shown here is derived from an EMBL/GenBank/DDBJ whole genome shotgun (WGS) entry which is preliminary data.</text>
</comment>
<name>A0A4R9JH30_9LEPT</name>
<evidence type="ECO:0000256" key="2">
    <source>
        <dbReference type="ARBA" id="ARBA00004924"/>
    </source>
</evidence>
<evidence type="ECO:0000256" key="6">
    <source>
        <dbReference type="ARBA" id="ARBA00022857"/>
    </source>
</evidence>
<reference evidence="8" key="1">
    <citation type="journal article" date="2019" name="PLoS Negl. Trop. Dis.">
        <title>Revisiting the worldwide diversity of Leptospira species in the environment.</title>
        <authorList>
            <person name="Vincent A.T."/>
            <person name="Schiettekatte O."/>
            <person name="Bourhy P."/>
            <person name="Veyrier F.J."/>
            <person name="Picardeau M."/>
        </authorList>
    </citation>
    <scope>NUCLEOTIDE SEQUENCE [LARGE SCALE GENOMIC DNA]</scope>
    <source>
        <strain evidence="8">201702692</strain>
    </source>
</reference>
<evidence type="ECO:0000313" key="9">
    <source>
        <dbReference type="Proteomes" id="UP000298125"/>
    </source>
</evidence>
<protein>
    <recommendedName>
        <fullName evidence="10">Ornithine monooxygenase</fullName>
    </recommendedName>
</protein>
<evidence type="ECO:0000256" key="4">
    <source>
        <dbReference type="ARBA" id="ARBA00022630"/>
    </source>
</evidence>
<dbReference type="RefSeq" id="WP_135575617.1">
    <property type="nucleotide sequence ID" value="NZ_RQGA01000003.1"/>
</dbReference>
<organism evidence="8 9">
    <name type="scientific">Leptospira perdikensis</name>
    <dbReference type="NCBI Taxonomy" id="2484948"/>
    <lineage>
        <taxon>Bacteria</taxon>
        <taxon>Pseudomonadati</taxon>
        <taxon>Spirochaetota</taxon>
        <taxon>Spirochaetia</taxon>
        <taxon>Leptospirales</taxon>
        <taxon>Leptospiraceae</taxon>
        <taxon>Leptospira</taxon>
    </lineage>
</organism>
<evidence type="ECO:0000256" key="7">
    <source>
        <dbReference type="ARBA" id="ARBA00023002"/>
    </source>
</evidence>
<dbReference type="PANTHER" id="PTHR42802">
    <property type="entry name" value="MONOOXYGENASE"/>
    <property type="match status" value="1"/>
</dbReference>
<dbReference type="InterPro" id="IPR025700">
    <property type="entry name" value="Lys/Orn_oxygenase"/>
</dbReference>
<keyword evidence="5" id="KW-0274">FAD</keyword>
<keyword evidence="7" id="KW-0560">Oxidoreductase</keyword>
<evidence type="ECO:0000256" key="3">
    <source>
        <dbReference type="ARBA" id="ARBA00007588"/>
    </source>
</evidence>
<dbReference type="AlphaFoldDB" id="A0A4R9JH30"/>
<comment type="pathway">
    <text evidence="2">Siderophore biosynthesis.</text>
</comment>
<dbReference type="PRINTS" id="PR00368">
    <property type="entry name" value="FADPNR"/>
</dbReference>
<accession>A0A4R9JH30</accession>
<keyword evidence="4" id="KW-0285">Flavoprotein</keyword>
<dbReference type="Gene3D" id="3.50.50.60">
    <property type="entry name" value="FAD/NAD(P)-binding domain"/>
    <property type="match status" value="1"/>
</dbReference>
<dbReference type="GO" id="GO:0016491">
    <property type="term" value="F:oxidoreductase activity"/>
    <property type="evidence" value="ECO:0007669"/>
    <property type="project" value="UniProtKB-KW"/>
</dbReference>
<comment type="cofactor">
    <cofactor evidence="1">
        <name>FAD</name>
        <dbReference type="ChEBI" id="CHEBI:57692"/>
    </cofactor>
</comment>
<dbReference type="Proteomes" id="UP000298125">
    <property type="component" value="Unassembled WGS sequence"/>
</dbReference>
<dbReference type="EMBL" id="RQGA01000003">
    <property type="protein sequence ID" value="TGL44153.1"/>
    <property type="molecule type" value="Genomic_DNA"/>
</dbReference>
<sequence length="431" mass="49594">MLDILGIGFGPSNLALAIQMHELNVFENKKVKFIEKKKSFVWQPGLLLPNTNLQIHFLKDLVTLINPCSKFTFINYLNENGRLLDFINLNISCPSRFEFNDYLTWAANKFSDYVIYNSYIKQINPVVKSGEIQYFNVNYIIDNEEFNVDAKNIILASGRSPKIPEIFSHEYDGVSIIHSDKFTSTDLFEKTKQEKDGICKVAIVGAGQSAAEIFNHLIENMGSNVKLYNFIRGYGYNPSDSSPFRNQVFNPEFVDIFFQLEKNYQKEILNNLSNTNYSVVDSDLIEEIYTKLYHMRHIEKSDKATILSMTEIEKVERTRDNKINLTYKDKLTGNNKIEEVDYIILSTGYDQVFIKNKYFIGFNDLLEQKNNGEIELNRDYSVKFNVPSNSKIFLQGYSESSHGISDSLISVIANRANIIAKSLMLKEVISK</sequence>